<protein>
    <submittedName>
        <fullName evidence="1">Uncharacterized protein</fullName>
    </submittedName>
</protein>
<organism evidence="1 2">
    <name type="scientific">Dorcoceras hygrometricum</name>
    <dbReference type="NCBI Taxonomy" id="472368"/>
    <lineage>
        <taxon>Eukaryota</taxon>
        <taxon>Viridiplantae</taxon>
        <taxon>Streptophyta</taxon>
        <taxon>Embryophyta</taxon>
        <taxon>Tracheophyta</taxon>
        <taxon>Spermatophyta</taxon>
        <taxon>Magnoliopsida</taxon>
        <taxon>eudicotyledons</taxon>
        <taxon>Gunneridae</taxon>
        <taxon>Pentapetalae</taxon>
        <taxon>asterids</taxon>
        <taxon>lamiids</taxon>
        <taxon>Lamiales</taxon>
        <taxon>Gesneriaceae</taxon>
        <taxon>Didymocarpoideae</taxon>
        <taxon>Trichosporeae</taxon>
        <taxon>Loxocarpinae</taxon>
        <taxon>Dorcoceras</taxon>
    </lineage>
</organism>
<name>A0A2Z7A4G3_9LAMI</name>
<gene>
    <name evidence="1" type="ORF">F511_36877</name>
</gene>
<dbReference type="Proteomes" id="UP000250235">
    <property type="component" value="Unassembled WGS sequence"/>
</dbReference>
<evidence type="ECO:0000313" key="1">
    <source>
        <dbReference type="EMBL" id="KZV16339.1"/>
    </source>
</evidence>
<reference evidence="1 2" key="1">
    <citation type="journal article" date="2015" name="Proc. Natl. Acad. Sci. U.S.A.">
        <title>The resurrection genome of Boea hygrometrica: A blueprint for survival of dehydration.</title>
        <authorList>
            <person name="Xiao L."/>
            <person name="Yang G."/>
            <person name="Zhang L."/>
            <person name="Yang X."/>
            <person name="Zhao S."/>
            <person name="Ji Z."/>
            <person name="Zhou Q."/>
            <person name="Hu M."/>
            <person name="Wang Y."/>
            <person name="Chen M."/>
            <person name="Xu Y."/>
            <person name="Jin H."/>
            <person name="Xiao X."/>
            <person name="Hu G."/>
            <person name="Bao F."/>
            <person name="Hu Y."/>
            <person name="Wan P."/>
            <person name="Li L."/>
            <person name="Deng X."/>
            <person name="Kuang T."/>
            <person name="Xiang C."/>
            <person name="Zhu J.K."/>
            <person name="Oliver M.J."/>
            <person name="He Y."/>
        </authorList>
    </citation>
    <scope>NUCLEOTIDE SEQUENCE [LARGE SCALE GENOMIC DNA]</scope>
    <source>
        <strain evidence="2">cv. XS01</strain>
    </source>
</reference>
<sequence length="79" mass="8988">MTTNLMIHINTWETNRHDLSSSTSSTNPPSCCKITWVIYDTSSRNRDHISQKSLLTPTHISRLSNKCLPEKGSRTMGRL</sequence>
<proteinExistence type="predicted"/>
<accession>A0A2Z7A4G3</accession>
<dbReference type="EMBL" id="KV019084">
    <property type="protein sequence ID" value="KZV16339.1"/>
    <property type="molecule type" value="Genomic_DNA"/>
</dbReference>
<evidence type="ECO:0000313" key="2">
    <source>
        <dbReference type="Proteomes" id="UP000250235"/>
    </source>
</evidence>
<keyword evidence="2" id="KW-1185">Reference proteome</keyword>
<dbReference type="AlphaFoldDB" id="A0A2Z7A4G3"/>